<evidence type="ECO:0000313" key="2">
    <source>
        <dbReference type="EMBL" id="VBB35135.1"/>
    </source>
</evidence>
<protein>
    <submittedName>
        <fullName evidence="2">Uncharacterized protein</fullName>
    </submittedName>
</protein>
<dbReference type="Proteomes" id="UP000276991">
    <property type="component" value="Unassembled WGS sequence"/>
</dbReference>
<keyword evidence="3" id="KW-1185">Reference proteome</keyword>
<feature type="compositionally biased region" description="Basic and acidic residues" evidence="1">
    <location>
        <begin position="46"/>
        <end position="56"/>
    </location>
</feature>
<feature type="compositionally biased region" description="Basic and acidic residues" evidence="1">
    <location>
        <begin position="70"/>
        <end position="84"/>
    </location>
</feature>
<gene>
    <name evidence="2" type="ORF">NAV_LOCUS9926</name>
</gene>
<reference evidence="2 3" key="1">
    <citation type="submission" date="2018-08" db="EMBL/GenBank/DDBJ databases">
        <authorList>
            <person name="Laetsch R D."/>
            <person name="Stevens L."/>
            <person name="Kumar S."/>
            <person name="Blaxter L. M."/>
        </authorList>
    </citation>
    <scope>NUCLEOTIDE SEQUENCE [LARGE SCALE GENOMIC DNA]</scope>
</reference>
<evidence type="ECO:0000313" key="3">
    <source>
        <dbReference type="Proteomes" id="UP000276991"/>
    </source>
</evidence>
<accession>A0A498SVS9</accession>
<dbReference type="AlphaFoldDB" id="A0A498SVS9"/>
<organism evidence="2 3">
    <name type="scientific">Acanthocheilonema viteae</name>
    <name type="common">Filarial nematode worm</name>
    <name type="synonym">Dipetalonema viteae</name>
    <dbReference type="NCBI Taxonomy" id="6277"/>
    <lineage>
        <taxon>Eukaryota</taxon>
        <taxon>Metazoa</taxon>
        <taxon>Ecdysozoa</taxon>
        <taxon>Nematoda</taxon>
        <taxon>Chromadorea</taxon>
        <taxon>Rhabditida</taxon>
        <taxon>Spirurina</taxon>
        <taxon>Spiruromorpha</taxon>
        <taxon>Filarioidea</taxon>
        <taxon>Onchocercidae</taxon>
        <taxon>Acanthocheilonema</taxon>
    </lineage>
</organism>
<sequence length="95" mass="10653">MAPGAVVLFRVEPFKEPWVFLGTLFLELPQEFFLEFCNFSRNFGEGKGESAERTIGPDDPGVKSLSPKTECPEMEVRRQSEAPRWKLSADGAMGK</sequence>
<evidence type="ECO:0000256" key="1">
    <source>
        <dbReference type="SAM" id="MobiDB-lite"/>
    </source>
</evidence>
<proteinExistence type="predicted"/>
<dbReference type="EMBL" id="UPTC01004912">
    <property type="protein sequence ID" value="VBB35135.1"/>
    <property type="molecule type" value="Genomic_DNA"/>
</dbReference>
<feature type="region of interest" description="Disordered" evidence="1">
    <location>
        <begin position="46"/>
        <end position="95"/>
    </location>
</feature>
<name>A0A498SVS9_ACAVI</name>